<protein>
    <submittedName>
        <fullName evidence="4">Glia-derived nexin</fullName>
    </submittedName>
</protein>
<dbReference type="Gene3D" id="3.30.497.10">
    <property type="entry name" value="Antithrombin, subunit I, domain 2"/>
    <property type="match status" value="1"/>
</dbReference>
<dbReference type="Gene3D" id="2.30.39.10">
    <property type="entry name" value="Alpha-1-antitrypsin, domain 1"/>
    <property type="match status" value="1"/>
</dbReference>
<dbReference type="OMA" id="WEHKFIK"/>
<dbReference type="GO" id="GO:0004867">
    <property type="term" value="F:serine-type endopeptidase inhibitor activity"/>
    <property type="evidence" value="ECO:0007669"/>
    <property type="project" value="InterPro"/>
</dbReference>
<dbReference type="SUPFAM" id="SSF56574">
    <property type="entry name" value="Serpins"/>
    <property type="match status" value="1"/>
</dbReference>
<dbReference type="InterPro" id="IPR000215">
    <property type="entry name" value="Serpin_fam"/>
</dbReference>
<dbReference type="InterPro" id="IPR023796">
    <property type="entry name" value="Serpin_dom"/>
</dbReference>
<accession>A0A0C2J1R7</accession>
<sequence>MSVELVNNLSVSILNQLYTSRNENENVAFTGIGLYVILGAINFGLNGRSYSQLSGFLNDTFEELYDPRILKSSTTAKNWNYLRYLAREFINVRSVLFSPCHLFQYYKKLTDPKLSAREINEWVSGWVYESIGNMIDESSLDKRRVILINTLYYHADWKINFDESLTKQEFFYVNKDQTEMVAMMNLKSYHHVFDSIHCNFRMLTKRSHDDQTYSVIILPREGHSVKDVLQSFKVDQLQAYFAQSEQKFVHLKLPKFKILAHNDFRDILENMGITDMFHENQADLRRMTNESAYIGNIIQATNIAVYEMGQTYIPTTRARIDEALSNPYQFFVNSPYLFFVYSYVENTVLISAVVNNPN</sequence>
<dbReference type="OrthoDB" id="671595at2759"/>
<dbReference type="GO" id="GO:0005615">
    <property type="term" value="C:extracellular space"/>
    <property type="evidence" value="ECO:0007669"/>
    <property type="project" value="InterPro"/>
</dbReference>
<evidence type="ECO:0000259" key="3">
    <source>
        <dbReference type="SMART" id="SM00093"/>
    </source>
</evidence>
<evidence type="ECO:0000256" key="1">
    <source>
        <dbReference type="ARBA" id="ARBA00009500"/>
    </source>
</evidence>
<comment type="similarity">
    <text evidence="1 2">Belongs to the serpin family.</text>
</comment>
<gene>
    <name evidence="4" type="ORF">RF11_15484</name>
</gene>
<dbReference type="InterPro" id="IPR036186">
    <property type="entry name" value="Serpin_sf"/>
</dbReference>
<organism evidence="4 5">
    <name type="scientific">Thelohanellus kitauei</name>
    <name type="common">Myxosporean</name>
    <dbReference type="NCBI Taxonomy" id="669202"/>
    <lineage>
        <taxon>Eukaryota</taxon>
        <taxon>Metazoa</taxon>
        <taxon>Cnidaria</taxon>
        <taxon>Myxozoa</taxon>
        <taxon>Myxosporea</taxon>
        <taxon>Bivalvulida</taxon>
        <taxon>Platysporina</taxon>
        <taxon>Myxobolidae</taxon>
        <taxon>Thelohanellus</taxon>
    </lineage>
</organism>
<evidence type="ECO:0000256" key="2">
    <source>
        <dbReference type="RuleBase" id="RU000411"/>
    </source>
</evidence>
<proteinExistence type="inferred from homology"/>
<name>A0A0C2J1R7_THEKT</name>
<feature type="domain" description="Serpin" evidence="3">
    <location>
        <begin position="11"/>
        <end position="357"/>
    </location>
</feature>
<dbReference type="CDD" id="cd00172">
    <property type="entry name" value="serpin"/>
    <property type="match status" value="1"/>
</dbReference>
<dbReference type="InterPro" id="IPR042185">
    <property type="entry name" value="Serpin_sf_2"/>
</dbReference>
<evidence type="ECO:0000313" key="5">
    <source>
        <dbReference type="Proteomes" id="UP000031668"/>
    </source>
</evidence>
<keyword evidence="5" id="KW-1185">Reference proteome</keyword>
<evidence type="ECO:0000313" key="4">
    <source>
        <dbReference type="EMBL" id="KII63037.1"/>
    </source>
</evidence>
<dbReference type="Proteomes" id="UP000031668">
    <property type="component" value="Unassembled WGS sequence"/>
</dbReference>
<dbReference type="PANTHER" id="PTHR11461">
    <property type="entry name" value="SERINE PROTEASE INHIBITOR, SERPIN"/>
    <property type="match status" value="1"/>
</dbReference>
<dbReference type="EMBL" id="JWZT01004803">
    <property type="protein sequence ID" value="KII63037.1"/>
    <property type="molecule type" value="Genomic_DNA"/>
</dbReference>
<reference evidence="4 5" key="1">
    <citation type="journal article" date="2014" name="Genome Biol. Evol.">
        <title>The genome of the myxosporean Thelohanellus kitauei shows adaptations to nutrient acquisition within its fish host.</title>
        <authorList>
            <person name="Yang Y."/>
            <person name="Xiong J."/>
            <person name="Zhou Z."/>
            <person name="Huo F."/>
            <person name="Miao W."/>
            <person name="Ran C."/>
            <person name="Liu Y."/>
            <person name="Zhang J."/>
            <person name="Feng J."/>
            <person name="Wang M."/>
            <person name="Wang M."/>
            <person name="Wang L."/>
            <person name="Yao B."/>
        </authorList>
    </citation>
    <scope>NUCLEOTIDE SEQUENCE [LARGE SCALE GENOMIC DNA]</scope>
    <source>
        <strain evidence="4">Wuqing</strain>
    </source>
</reference>
<dbReference type="Pfam" id="PF00079">
    <property type="entry name" value="Serpin"/>
    <property type="match status" value="1"/>
</dbReference>
<dbReference type="InterPro" id="IPR042178">
    <property type="entry name" value="Serpin_sf_1"/>
</dbReference>
<comment type="caution">
    <text evidence="4">The sequence shown here is derived from an EMBL/GenBank/DDBJ whole genome shotgun (WGS) entry which is preliminary data.</text>
</comment>
<dbReference type="SMART" id="SM00093">
    <property type="entry name" value="SERPIN"/>
    <property type="match status" value="1"/>
</dbReference>
<dbReference type="AlphaFoldDB" id="A0A0C2J1R7"/>
<dbReference type="PANTHER" id="PTHR11461:SF211">
    <property type="entry name" value="GH10112P-RELATED"/>
    <property type="match status" value="1"/>
</dbReference>